<dbReference type="PROSITE" id="PS00138">
    <property type="entry name" value="SUBTILASE_SER"/>
    <property type="match status" value="1"/>
</dbReference>
<dbReference type="Proteomes" id="UP001470230">
    <property type="component" value="Unassembled WGS sequence"/>
</dbReference>
<dbReference type="EMBL" id="JAPFFF010000004">
    <property type="protein sequence ID" value="KAK8892349.1"/>
    <property type="molecule type" value="Genomic_DNA"/>
</dbReference>
<evidence type="ECO:0000256" key="1">
    <source>
        <dbReference type="ARBA" id="ARBA00011073"/>
    </source>
</evidence>
<dbReference type="InterPro" id="IPR015500">
    <property type="entry name" value="Peptidase_S8_subtilisin-rel"/>
</dbReference>
<feature type="domain" description="Peptidase S8/S53" evidence="6">
    <location>
        <begin position="192"/>
        <end position="564"/>
    </location>
</feature>
<dbReference type="SUPFAM" id="SSF52743">
    <property type="entry name" value="Subtilisin-like"/>
    <property type="match status" value="1"/>
</dbReference>
<dbReference type="InterPro" id="IPR051048">
    <property type="entry name" value="Peptidase_S8/S53_subtilisin"/>
</dbReference>
<evidence type="ECO:0000313" key="7">
    <source>
        <dbReference type="EMBL" id="KAK8892349.1"/>
    </source>
</evidence>
<dbReference type="PANTHER" id="PTHR43399:SF4">
    <property type="entry name" value="CELL WALL-ASSOCIATED PROTEASE"/>
    <property type="match status" value="1"/>
</dbReference>
<comment type="caution">
    <text evidence="7">The sequence shown here is derived from an EMBL/GenBank/DDBJ whole genome shotgun (WGS) entry which is preliminary data.</text>
</comment>
<organism evidence="7 8">
    <name type="scientific">Tritrichomonas musculus</name>
    <dbReference type="NCBI Taxonomy" id="1915356"/>
    <lineage>
        <taxon>Eukaryota</taxon>
        <taxon>Metamonada</taxon>
        <taxon>Parabasalia</taxon>
        <taxon>Tritrichomonadida</taxon>
        <taxon>Tritrichomonadidae</taxon>
        <taxon>Tritrichomonas</taxon>
    </lineage>
</organism>
<evidence type="ECO:0000256" key="4">
    <source>
        <dbReference type="ARBA" id="ARBA00022825"/>
    </source>
</evidence>
<dbReference type="InterPro" id="IPR036852">
    <property type="entry name" value="Peptidase_S8/S53_dom_sf"/>
</dbReference>
<proteinExistence type="inferred from homology"/>
<evidence type="ECO:0000313" key="8">
    <source>
        <dbReference type="Proteomes" id="UP001470230"/>
    </source>
</evidence>
<accession>A0ABR2KMJ0</accession>
<dbReference type="InterPro" id="IPR023828">
    <property type="entry name" value="Peptidase_S8_Ser-AS"/>
</dbReference>
<evidence type="ECO:0000259" key="6">
    <source>
        <dbReference type="Pfam" id="PF00082"/>
    </source>
</evidence>
<dbReference type="PANTHER" id="PTHR43399">
    <property type="entry name" value="SUBTILISIN-RELATED"/>
    <property type="match status" value="1"/>
</dbReference>
<feature type="active site" description="Charge relay system" evidence="5">
    <location>
        <position position="200"/>
    </location>
</feature>
<evidence type="ECO:0000256" key="2">
    <source>
        <dbReference type="ARBA" id="ARBA00022670"/>
    </source>
</evidence>
<dbReference type="InterPro" id="IPR000209">
    <property type="entry name" value="Peptidase_S8/S53_dom"/>
</dbReference>
<keyword evidence="4 5" id="KW-0720">Serine protease</keyword>
<feature type="active site" description="Charge relay system" evidence="5">
    <location>
        <position position="548"/>
    </location>
</feature>
<sequence length="569" mass="65106">MGNKNNEFNQGYWYYIHFLTNDLSEIQKYIQVRNTDFLFKKTFVLFLSSSQLEKISNISLVKKIEPYEKYIENGVPLEKTDFLIICTSIKYKLPQMEEFYQIHKNENNNIYIIQIPQNGLKQKDFISKKKKVIQMLSEISEIRSISTYKHPQIKNAIMTGFTQQNSFSFQRDNQSNIYYLDRYLNNKGLRGGNQTITILDTPIDFYHSNFRDEKVQVKLNTYMPNHRKIIYYGFKGNLNELTDKMSENEHGTHCAGIAAGSSICQNDELKRTKLLNGIAPDSKILYAGHFNEVDHLEVVNMMNKYNSRISSNSWGSDGFNLVDNYLYGRIAKENPNLTFIFAAGNEYQYFGNFSVGDPSGSKNVLAVGSIKDFYNEIYFKITSKNNPNLVILAYGSKFFDPWFSGSIGIEPGKTDILVIDSNKGDQCNILHQNNYFMFYGNNYRWMIECDFNYSGFFVIQNSYMEIMKEILDSKSDIHIERVIGINRTRGIEHADYSSTGPANKGILKPDVVAPGTNIISAKSRAHSNSPHGCRDENEADFIMISGTSMATPNVAGAAALIHEYFLSGE</sequence>
<dbReference type="Gene3D" id="3.40.50.200">
    <property type="entry name" value="Peptidase S8/S53 domain"/>
    <property type="match status" value="2"/>
</dbReference>
<name>A0ABR2KMJ0_9EUKA</name>
<keyword evidence="3 5" id="KW-0378">Hydrolase</keyword>
<keyword evidence="8" id="KW-1185">Reference proteome</keyword>
<dbReference type="PRINTS" id="PR00723">
    <property type="entry name" value="SUBTILISIN"/>
</dbReference>
<protein>
    <recommendedName>
        <fullName evidence="6">Peptidase S8/S53 domain-containing protein</fullName>
    </recommendedName>
</protein>
<keyword evidence="2 5" id="KW-0645">Protease</keyword>
<reference evidence="7 8" key="1">
    <citation type="submission" date="2024-04" db="EMBL/GenBank/DDBJ databases">
        <title>Tritrichomonas musculus Genome.</title>
        <authorList>
            <person name="Alves-Ferreira E."/>
            <person name="Grigg M."/>
            <person name="Lorenzi H."/>
            <person name="Galac M."/>
        </authorList>
    </citation>
    <scope>NUCLEOTIDE SEQUENCE [LARGE SCALE GENOMIC DNA]</scope>
    <source>
        <strain evidence="7 8">EAF2021</strain>
    </source>
</reference>
<dbReference type="PROSITE" id="PS51892">
    <property type="entry name" value="SUBTILASE"/>
    <property type="match status" value="1"/>
</dbReference>
<dbReference type="InterPro" id="IPR022398">
    <property type="entry name" value="Peptidase_S8_His-AS"/>
</dbReference>
<comment type="similarity">
    <text evidence="1 5">Belongs to the peptidase S8 family.</text>
</comment>
<dbReference type="Pfam" id="PF00082">
    <property type="entry name" value="Peptidase_S8"/>
    <property type="match status" value="1"/>
</dbReference>
<dbReference type="InterPro" id="IPR034058">
    <property type="entry name" value="TagA/B/C/D_pept_dom"/>
</dbReference>
<feature type="active site" description="Charge relay system" evidence="5">
    <location>
        <position position="250"/>
    </location>
</feature>
<dbReference type="CDD" id="cd04842">
    <property type="entry name" value="Peptidases_S8_Kp43_protease"/>
    <property type="match status" value="1"/>
</dbReference>
<dbReference type="PROSITE" id="PS00137">
    <property type="entry name" value="SUBTILASE_HIS"/>
    <property type="match status" value="1"/>
</dbReference>
<gene>
    <name evidence="7" type="ORF">M9Y10_029575</name>
</gene>
<evidence type="ECO:0000256" key="3">
    <source>
        <dbReference type="ARBA" id="ARBA00022801"/>
    </source>
</evidence>
<evidence type="ECO:0000256" key="5">
    <source>
        <dbReference type="PROSITE-ProRule" id="PRU01240"/>
    </source>
</evidence>